<protein>
    <submittedName>
        <fullName evidence="6">MoxR family ATPase</fullName>
    </submittedName>
</protein>
<dbReference type="Gene3D" id="1.10.8.80">
    <property type="entry name" value="Magnesium chelatase subunit I, C-Terminal domain"/>
    <property type="match status" value="1"/>
</dbReference>
<keyword evidence="2" id="KW-0067">ATP-binding</keyword>
<dbReference type="Pfam" id="PF17863">
    <property type="entry name" value="AAA_lid_2"/>
    <property type="match status" value="1"/>
</dbReference>
<dbReference type="InterPro" id="IPR027417">
    <property type="entry name" value="P-loop_NTPase"/>
</dbReference>
<comment type="similarity">
    <text evidence="3">Belongs to the MoxR family.</text>
</comment>
<dbReference type="GO" id="GO:0016887">
    <property type="term" value="F:ATP hydrolysis activity"/>
    <property type="evidence" value="ECO:0007669"/>
    <property type="project" value="InterPro"/>
</dbReference>
<dbReference type="InterPro" id="IPR041628">
    <property type="entry name" value="ChlI/MoxR_AAA_lid"/>
</dbReference>
<dbReference type="AlphaFoldDB" id="A0A6B2M533"/>
<evidence type="ECO:0000313" key="7">
    <source>
        <dbReference type="Proteomes" id="UP000478417"/>
    </source>
</evidence>
<evidence type="ECO:0000259" key="5">
    <source>
        <dbReference type="Pfam" id="PF17863"/>
    </source>
</evidence>
<name>A0A6B2M533_9BACT</name>
<sequence>MESIQRIADARERLFQELRKVLVGQEEIMDLLLISLLARGHCLLTGVPGLGKTLLIKTLAQTLSLNFKRIQFTPDLMPADIFGTEVIEEDPVTGKRHFRFVPGPVFTHLLLADEINRTPPKTQAALLESMGERQVTAAGQQMALEPPFFVLATQNPIEQEGTYPLPEAQLDRFLMNPIMDYLTEEEEIEMVAATTSPASALPEAIFSREEILELQDLVLQVPAAYEVIRTAVHLVAMTRPKNSDAPTIVKEKVSWGAGSRASQALVLAGKARALLHGRAHLATEDIRALAQPVLRHRIIPNFHAEAENMTSDDIIKELTHKFC</sequence>
<keyword evidence="7" id="KW-1185">Reference proteome</keyword>
<dbReference type="PANTHER" id="PTHR42759:SF1">
    <property type="entry name" value="MAGNESIUM-CHELATASE SUBUNIT CHLD"/>
    <property type="match status" value="1"/>
</dbReference>
<evidence type="ECO:0000259" key="4">
    <source>
        <dbReference type="Pfam" id="PF07726"/>
    </source>
</evidence>
<comment type="caution">
    <text evidence="6">The sequence shown here is derived from an EMBL/GenBank/DDBJ whole genome shotgun (WGS) entry which is preliminary data.</text>
</comment>
<dbReference type="InterPro" id="IPR050764">
    <property type="entry name" value="CbbQ/NirQ/NorQ/GpvN"/>
</dbReference>
<dbReference type="Proteomes" id="UP000478417">
    <property type="component" value="Unassembled WGS sequence"/>
</dbReference>
<reference evidence="6 7" key="1">
    <citation type="submission" date="2020-02" db="EMBL/GenBank/DDBJ databases">
        <title>Albibacoteraceae fam. nov., the first described family within the subdivision 4 Verrucomicrobia.</title>
        <authorList>
            <person name="Xi F."/>
        </authorList>
    </citation>
    <scope>NUCLEOTIDE SEQUENCE [LARGE SCALE GENOMIC DNA]</scope>
    <source>
        <strain evidence="6 7">CK1056</strain>
    </source>
</reference>
<dbReference type="Pfam" id="PF07726">
    <property type="entry name" value="AAA_3"/>
    <property type="match status" value="1"/>
</dbReference>
<keyword evidence="1" id="KW-0547">Nucleotide-binding</keyword>
<dbReference type="EMBL" id="JAAGNX010000003">
    <property type="protein sequence ID" value="NDV63217.1"/>
    <property type="molecule type" value="Genomic_DNA"/>
</dbReference>
<dbReference type="GO" id="GO:0005524">
    <property type="term" value="F:ATP binding"/>
    <property type="evidence" value="ECO:0007669"/>
    <property type="project" value="UniProtKB-KW"/>
</dbReference>
<dbReference type="InterPro" id="IPR011703">
    <property type="entry name" value="ATPase_AAA-3"/>
</dbReference>
<evidence type="ECO:0000313" key="6">
    <source>
        <dbReference type="EMBL" id="NDV63217.1"/>
    </source>
</evidence>
<evidence type="ECO:0000256" key="3">
    <source>
        <dbReference type="ARBA" id="ARBA00061607"/>
    </source>
</evidence>
<dbReference type="RefSeq" id="WP_163966454.1">
    <property type="nucleotide sequence ID" value="NZ_JAAGNX010000003.1"/>
</dbReference>
<feature type="domain" description="ChlI/MoxR AAA lid" evidence="5">
    <location>
        <begin position="247"/>
        <end position="317"/>
    </location>
</feature>
<dbReference type="FunFam" id="3.40.50.300:FF:000640">
    <property type="entry name" value="MoxR family ATPase"/>
    <property type="match status" value="1"/>
</dbReference>
<accession>A0A6B2M533</accession>
<proteinExistence type="inferred from homology"/>
<feature type="domain" description="ATPase AAA-3" evidence="4">
    <location>
        <begin position="41"/>
        <end position="175"/>
    </location>
</feature>
<dbReference type="Gene3D" id="3.40.50.300">
    <property type="entry name" value="P-loop containing nucleotide triphosphate hydrolases"/>
    <property type="match status" value="1"/>
</dbReference>
<evidence type="ECO:0000256" key="2">
    <source>
        <dbReference type="ARBA" id="ARBA00022840"/>
    </source>
</evidence>
<evidence type="ECO:0000256" key="1">
    <source>
        <dbReference type="ARBA" id="ARBA00022741"/>
    </source>
</evidence>
<dbReference type="PANTHER" id="PTHR42759">
    <property type="entry name" value="MOXR FAMILY PROTEIN"/>
    <property type="match status" value="1"/>
</dbReference>
<gene>
    <name evidence="6" type="ORF">G0Q06_12195</name>
</gene>
<dbReference type="PIRSF" id="PIRSF002849">
    <property type="entry name" value="AAA_ATPase_chaperone_MoxR_prd"/>
    <property type="match status" value="1"/>
</dbReference>
<organism evidence="6 7">
    <name type="scientific">Oceanipulchritudo coccoides</name>
    <dbReference type="NCBI Taxonomy" id="2706888"/>
    <lineage>
        <taxon>Bacteria</taxon>
        <taxon>Pseudomonadati</taxon>
        <taxon>Verrucomicrobiota</taxon>
        <taxon>Opitutia</taxon>
        <taxon>Puniceicoccales</taxon>
        <taxon>Oceanipulchritudinaceae</taxon>
        <taxon>Oceanipulchritudo</taxon>
    </lineage>
</organism>
<dbReference type="SUPFAM" id="SSF52540">
    <property type="entry name" value="P-loop containing nucleoside triphosphate hydrolases"/>
    <property type="match status" value="1"/>
</dbReference>
<dbReference type="CDD" id="cd00009">
    <property type="entry name" value="AAA"/>
    <property type="match status" value="1"/>
</dbReference>